<proteinExistence type="predicted"/>
<reference evidence="1 2" key="1">
    <citation type="journal article" date="2017" name="Gigascience">
        <title>Draft genome of the honey bee ectoparasitic mite, Tropilaelaps mercedesae, is shaped by the parasitic life history.</title>
        <authorList>
            <person name="Dong X."/>
            <person name="Armstrong S.D."/>
            <person name="Xia D."/>
            <person name="Makepeace B.L."/>
            <person name="Darby A.C."/>
            <person name="Kadowaki T."/>
        </authorList>
    </citation>
    <scope>NUCLEOTIDE SEQUENCE [LARGE SCALE GENOMIC DNA]</scope>
    <source>
        <strain evidence="1">Wuxi-XJTLU</strain>
    </source>
</reference>
<evidence type="ECO:0000313" key="2">
    <source>
        <dbReference type="Proteomes" id="UP000192247"/>
    </source>
</evidence>
<comment type="caution">
    <text evidence="1">The sequence shown here is derived from an EMBL/GenBank/DDBJ whole genome shotgun (WGS) entry which is preliminary data.</text>
</comment>
<dbReference type="EMBL" id="MNPL01020959">
    <property type="protein sequence ID" value="OQR69465.1"/>
    <property type="molecule type" value="Genomic_DNA"/>
</dbReference>
<dbReference type="AlphaFoldDB" id="A0A1V9X7A0"/>
<name>A0A1V9X7A0_9ACAR</name>
<sequence>MRDIGNGHTEHIDPAPYTANAVFVAIADVVARNGMRYMVKGLLLGYCTYNRGMSLTEWRGCDKTRL</sequence>
<accession>A0A1V9X7A0</accession>
<organism evidence="1 2">
    <name type="scientific">Tropilaelaps mercedesae</name>
    <dbReference type="NCBI Taxonomy" id="418985"/>
    <lineage>
        <taxon>Eukaryota</taxon>
        <taxon>Metazoa</taxon>
        <taxon>Ecdysozoa</taxon>
        <taxon>Arthropoda</taxon>
        <taxon>Chelicerata</taxon>
        <taxon>Arachnida</taxon>
        <taxon>Acari</taxon>
        <taxon>Parasitiformes</taxon>
        <taxon>Mesostigmata</taxon>
        <taxon>Gamasina</taxon>
        <taxon>Dermanyssoidea</taxon>
        <taxon>Laelapidae</taxon>
        <taxon>Tropilaelaps</taxon>
    </lineage>
</organism>
<keyword evidence="2" id="KW-1185">Reference proteome</keyword>
<evidence type="ECO:0000313" key="1">
    <source>
        <dbReference type="EMBL" id="OQR69465.1"/>
    </source>
</evidence>
<gene>
    <name evidence="1" type="ORF">BIW11_12237</name>
</gene>
<dbReference type="Proteomes" id="UP000192247">
    <property type="component" value="Unassembled WGS sequence"/>
</dbReference>
<protein>
    <submittedName>
        <fullName evidence="1">Uncharacterized protein</fullName>
    </submittedName>
</protein>
<dbReference type="InParanoid" id="A0A1V9X7A0"/>